<sequence>MTSDNIYRYIQIDDRSVTPKYQQLISSLLKAVESGGITTDYPLPSINELSYELDISRDTAEKAYRHLKQMGVIGSVPGKGYFIIKTDISQTIQVFLLFNKLSAHKKIIYDSMVSMLGEKAAIDFYIYNNDYGLFKQLLRNLKTDYTHCVIIPHFLEGGELAYQEINAIENAQLILLDKKIQGINRPFGAVYENFERDIFSALGEALPALQRYDTIKIIFPSYTYFPDEILKGFLHFCREYAFQYKVVANIKEETISKGEVYINLMEEDLVVLLDKIQQMQWQPGQDVGIISYNETPLKRFILNGITTISTDFKAMGEATARMIIDNQLSEVEVPFKLTLRPSL</sequence>
<feature type="domain" description="HTH gntR-type" evidence="4">
    <location>
        <begin position="18"/>
        <end position="86"/>
    </location>
</feature>
<name>A0ABS9BJ54_9BACT</name>
<evidence type="ECO:0000256" key="3">
    <source>
        <dbReference type="ARBA" id="ARBA00023163"/>
    </source>
</evidence>
<dbReference type="InterPro" id="IPR036388">
    <property type="entry name" value="WH-like_DNA-bd_sf"/>
</dbReference>
<dbReference type="RefSeq" id="WP_234866701.1">
    <property type="nucleotide sequence ID" value="NZ_JAKEVY010000003.1"/>
</dbReference>
<keyword evidence="3" id="KW-0804">Transcription</keyword>
<dbReference type="EMBL" id="JAKEVY010000003">
    <property type="protein sequence ID" value="MCF1715752.1"/>
    <property type="molecule type" value="Genomic_DNA"/>
</dbReference>
<dbReference type="InterPro" id="IPR028082">
    <property type="entry name" value="Peripla_BP_I"/>
</dbReference>
<protein>
    <submittedName>
        <fullName evidence="5">GntR family transcriptional regulator</fullName>
    </submittedName>
</protein>
<dbReference type="Gene3D" id="3.40.50.2300">
    <property type="match status" value="2"/>
</dbReference>
<dbReference type="SUPFAM" id="SSF53822">
    <property type="entry name" value="Periplasmic binding protein-like I"/>
    <property type="match status" value="1"/>
</dbReference>
<dbReference type="PANTHER" id="PTHR38445:SF10">
    <property type="entry name" value="GNTR-FAMILY TRANSCRIPTIONAL REGULATOR"/>
    <property type="match status" value="1"/>
</dbReference>
<dbReference type="Gene3D" id="1.10.10.10">
    <property type="entry name" value="Winged helix-like DNA-binding domain superfamily/Winged helix DNA-binding domain"/>
    <property type="match status" value="1"/>
</dbReference>
<reference evidence="5 6" key="1">
    <citation type="submission" date="2022-01" db="EMBL/GenBank/DDBJ databases">
        <title>Flavihumibacter sp. nov., isolated from sediment of a river.</title>
        <authorList>
            <person name="Liu H."/>
        </authorList>
    </citation>
    <scope>NUCLEOTIDE SEQUENCE [LARGE SCALE GENOMIC DNA]</scope>
    <source>
        <strain evidence="5 6">RY-1</strain>
    </source>
</reference>
<dbReference type="SUPFAM" id="SSF46785">
    <property type="entry name" value="Winged helix' DNA-binding domain"/>
    <property type="match status" value="1"/>
</dbReference>
<accession>A0ABS9BJ54</accession>
<evidence type="ECO:0000313" key="5">
    <source>
        <dbReference type="EMBL" id="MCF1715752.1"/>
    </source>
</evidence>
<dbReference type="PANTHER" id="PTHR38445">
    <property type="entry name" value="HTH-TYPE TRANSCRIPTIONAL REPRESSOR YTRA"/>
    <property type="match status" value="1"/>
</dbReference>
<comment type="caution">
    <text evidence="5">The sequence shown here is derived from an EMBL/GenBank/DDBJ whole genome shotgun (WGS) entry which is preliminary data.</text>
</comment>
<keyword evidence="1" id="KW-0805">Transcription regulation</keyword>
<organism evidence="5 6">
    <name type="scientific">Flavihumibacter fluminis</name>
    <dbReference type="NCBI Taxonomy" id="2909236"/>
    <lineage>
        <taxon>Bacteria</taxon>
        <taxon>Pseudomonadati</taxon>
        <taxon>Bacteroidota</taxon>
        <taxon>Chitinophagia</taxon>
        <taxon>Chitinophagales</taxon>
        <taxon>Chitinophagaceae</taxon>
        <taxon>Flavihumibacter</taxon>
    </lineage>
</organism>
<evidence type="ECO:0000313" key="6">
    <source>
        <dbReference type="Proteomes" id="UP001200145"/>
    </source>
</evidence>
<dbReference type="Pfam" id="PF00392">
    <property type="entry name" value="GntR"/>
    <property type="match status" value="1"/>
</dbReference>
<proteinExistence type="predicted"/>
<dbReference type="CDD" id="cd07377">
    <property type="entry name" value="WHTH_GntR"/>
    <property type="match status" value="1"/>
</dbReference>
<evidence type="ECO:0000256" key="2">
    <source>
        <dbReference type="ARBA" id="ARBA00023125"/>
    </source>
</evidence>
<evidence type="ECO:0000259" key="4">
    <source>
        <dbReference type="PROSITE" id="PS50949"/>
    </source>
</evidence>
<dbReference type="PROSITE" id="PS50949">
    <property type="entry name" value="HTH_GNTR"/>
    <property type="match status" value="1"/>
</dbReference>
<dbReference type="InterPro" id="IPR036390">
    <property type="entry name" value="WH_DNA-bd_sf"/>
</dbReference>
<dbReference type="Proteomes" id="UP001200145">
    <property type="component" value="Unassembled WGS sequence"/>
</dbReference>
<dbReference type="InterPro" id="IPR000524">
    <property type="entry name" value="Tscrpt_reg_HTH_GntR"/>
</dbReference>
<evidence type="ECO:0000256" key="1">
    <source>
        <dbReference type="ARBA" id="ARBA00023015"/>
    </source>
</evidence>
<keyword evidence="2" id="KW-0238">DNA-binding</keyword>
<gene>
    <name evidence="5" type="ORF">L0U88_14025</name>
</gene>
<dbReference type="SMART" id="SM00345">
    <property type="entry name" value="HTH_GNTR"/>
    <property type="match status" value="1"/>
</dbReference>
<keyword evidence="6" id="KW-1185">Reference proteome</keyword>